<name>A0ABR4IJB8_9EURO</name>
<feature type="compositionally biased region" description="Basic and acidic residues" evidence="1">
    <location>
        <begin position="141"/>
        <end position="155"/>
    </location>
</feature>
<evidence type="ECO:0000313" key="2">
    <source>
        <dbReference type="EMBL" id="KAL2827866.1"/>
    </source>
</evidence>
<evidence type="ECO:0000313" key="3">
    <source>
        <dbReference type="Proteomes" id="UP001610446"/>
    </source>
</evidence>
<reference evidence="2 3" key="1">
    <citation type="submission" date="2024-07" db="EMBL/GenBank/DDBJ databases">
        <title>Section-level genome sequencing and comparative genomics of Aspergillus sections Usti and Cavernicolus.</title>
        <authorList>
            <consortium name="Lawrence Berkeley National Laboratory"/>
            <person name="Nybo J.L."/>
            <person name="Vesth T.C."/>
            <person name="Theobald S."/>
            <person name="Frisvad J.C."/>
            <person name="Larsen T.O."/>
            <person name="Kjaerboelling I."/>
            <person name="Rothschild-Mancinelli K."/>
            <person name="Lyhne E.K."/>
            <person name="Kogle M.E."/>
            <person name="Barry K."/>
            <person name="Clum A."/>
            <person name="Na H."/>
            <person name="Ledsgaard L."/>
            <person name="Lin J."/>
            <person name="Lipzen A."/>
            <person name="Kuo A."/>
            <person name="Riley R."/>
            <person name="Mondo S."/>
            <person name="Labutti K."/>
            <person name="Haridas S."/>
            <person name="Pangalinan J."/>
            <person name="Salamov A.A."/>
            <person name="Simmons B.A."/>
            <person name="Magnuson J.K."/>
            <person name="Chen J."/>
            <person name="Drula E."/>
            <person name="Henrissat B."/>
            <person name="Wiebenga A."/>
            <person name="Lubbers R.J."/>
            <person name="Gomes A.C."/>
            <person name="Makela M.R."/>
            <person name="Stajich J."/>
            <person name="Grigoriev I.V."/>
            <person name="Mortensen U.H."/>
            <person name="De Vries R.P."/>
            <person name="Baker S.E."/>
            <person name="Andersen M.R."/>
        </authorList>
    </citation>
    <scope>NUCLEOTIDE SEQUENCE [LARGE SCALE GENOMIC DNA]</scope>
    <source>
        <strain evidence="2 3">CBS 123904</strain>
    </source>
</reference>
<feature type="compositionally biased region" description="Basic and acidic residues" evidence="1">
    <location>
        <begin position="205"/>
        <end position="219"/>
    </location>
</feature>
<organism evidence="2 3">
    <name type="scientific">Aspergillus pseudoustus</name>
    <dbReference type="NCBI Taxonomy" id="1810923"/>
    <lineage>
        <taxon>Eukaryota</taxon>
        <taxon>Fungi</taxon>
        <taxon>Dikarya</taxon>
        <taxon>Ascomycota</taxon>
        <taxon>Pezizomycotina</taxon>
        <taxon>Eurotiomycetes</taxon>
        <taxon>Eurotiomycetidae</taxon>
        <taxon>Eurotiales</taxon>
        <taxon>Aspergillaceae</taxon>
        <taxon>Aspergillus</taxon>
        <taxon>Aspergillus subgen. Nidulantes</taxon>
    </lineage>
</organism>
<dbReference type="EMBL" id="JBFXLU010000384">
    <property type="protein sequence ID" value="KAL2827866.1"/>
    <property type="molecule type" value="Genomic_DNA"/>
</dbReference>
<evidence type="ECO:0000256" key="1">
    <source>
        <dbReference type="SAM" id="MobiDB-lite"/>
    </source>
</evidence>
<gene>
    <name evidence="2" type="ORF">BJY01DRAFT_228892</name>
</gene>
<feature type="region of interest" description="Disordered" evidence="1">
    <location>
        <begin position="105"/>
        <end position="164"/>
    </location>
</feature>
<feature type="region of interest" description="Disordered" evidence="1">
    <location>
        <begin position="1"/>
        <end position="36"/>
    </location>
</feature>
<keyword evidence="3" id="KW-1185">Reference proteome</keyword>
<comment type="caution">
    <text evidence="2">The sequence shown here is derived from an EMBL/GenBank/DDBJ whole genome shotgun (WGS) entry which is preliminary data.</text>
</comment>
<sequence length="255" mass="29131">MPPLHSRPPFNPTVEEAQDETDRSNPYDATPSDFGVSWPELCTQHESVLSSHLRTLQALQGQLQTLSDPEGSKMVSSMLERTNRLFSQFEAVKKHVVPRIQRGDSAFAQAAQTPTGDSYSSRSSSKQDDVTGSKRRKRARRSNDHEMEPEIKEQPLPEFIAQPQRLKRKRTDLVIPGDNEDVRNAFPVALETEDISDEVQRRLDIKDRQRRRRETDVKPEKRKRERDSLTSNGSASSLLGMKPRKKFKLAERING</sequence>
<accession>A0ABR4IJB8</accession>
<proteinExistence type="predicted"/>
<feature type="region of interest" description="Disordered" evidence="1">
    <location>
        <begin position="205"/>
        <end position="255"/>
    </location>
</feature>
<dbReference type="Proteomes" id="UP001610446">
    <property type="component" value="Unassembled WGS sequence"/>
</dbReference>
<protein>
    <submittedName>
        <fullName evidence="2">Uncharacterized protein</fullName>
    </submittedName>
</protein>
<feature type="compositionally biased region" description="Pro residues" evidence="1">
    <location>
        <begin position="1"/>
        <end position="11"/>
    </location>
</feature>